<dbReference type="HOGENOM" id="CLU_2059392_0_0_6"/>
<evidence type="ECO:0000313" key="3">
    <source>
        <dbReference type="Proteomes" id="UP000004471"/>
    </source>
</evidence>
<gene>
    <name evidence="2" type="ORF">PSYJA_20356</name>
</gene>
<comment type="caution">
    <text evidence="2">The sequence shown here is derived from an EMBL/GenBank/DDBJ whole genome shotgun (WGS) entry which is preliminary data.</text>
</comment>
<keyword evidence="1" id="KW-0472">Membrane</keyword>
<evidence type="ECO:0000256" key="1">
    <source>
        <dbReference type="SAM" id="Phobius"/>
    </source>
</evidence>
<proteinExistence type="predicted"/>
<dbReference type="Proteomes" id="UP000004471">
    <property type="component" value="Unassembled WGS sequence"/>
</dbReference>
<keyword evidence="1" id="KW-1133">Transmembrane helix</keyword>
<reference evidence="2 3" key="1">
    <citation type="journal article" date="2011" name="PLoS Pathog.">
        <title>Dynamic evolution of pathogenicity revealed by sequencing and comparative genomics of 19 Pseudomonas syringae isolates.</title>
        <authorList>
            <person name="Baltrus D.A."/>
            <person name="Nishimura M.T."/>
            <person name="Romanchuk A."/>
            <person name="Chang J.H."/>
            <person name="Mukhtar M.S."/>
            <person name="Cherkis K."/>
            <person name="Roach J."/>
            <person name="Grant S.R."/>
            <person name="Jones C.D."/>
            <person name="Dangl J.L."/>
        </authorList>
    </citation>
    <scope>NUCLEOTIDE SEQUENCE [LARGE SCALE GENOMIC DNA]</scope>
    <source>
        <strain evidence="3">M301072PT</strain>
    </source>
</reference>
<accession>F3FLW5</accession>
<name>F3FLW5_PSESX</name>
<dbReference type="EMBL" id="AEAH01000928">
    <property type="protein sequence ID" value="EGH31201.1"/>
    <property type="molecule type" value="Genomic_DNA"/>
</dbReference>
<protein>
    <submittedName>
        <fullName evidence="2">Uncharacterized protein</fullName>
    </submittedName>
</protein>
<feature type="transmembrane region" description="Helical" evidence="1">
    <location>
        <begin position="85"/>
        <end position="106"/>
    </location>
</feature>
<dbReference type="AlphaFoldDB" id="F3FLW5"/>
<evidence type="ECO:0000313" key="2">
    <source>
        <dbReference type="EMBL" id="EGH31201.1"/>
    </source>
</evidence>
<keyword evidence="1" id="KW-0812">Transmembrane</keyword>
<organism evidence="2 3">
    <name type="scientific">Pseudomonas syringae pv. japonica str. M301072</name>
    <dbReference type="NCBI Taxonomy" id="629262"/>
    <lineage>
        <taxon>Bacteria</taxon>
        <taxon>Pseudomonadati</taxon>
        <taxon>Pseudomonadota</taxon>
        <taxon>Gammaproteobacteria</taxon>
        <taxon>Pseudomonadales</taxon>
        <taxon>Pseudomonadaceae</taxon>
        <taxon>Pseudomonas</taxon>
        <taxon>Pseudomonas syringae</taxon>
    </lineage>
</organism>
<sequence>MLAIFFGKVFKWVDTGFFNFRVLLSVVAKRKTFSSEPVFLIPIHDEVYKGVSIDLLNVFVVFKIEIGHKARMRLQAGFTAFQEIVFNRVLCFFPGVFKLVGIIFLVEGSTVLNKLNDSL</sequence>